<dbReference type="PANTHER" id="PTHR48079:SF8">
    <property type="entry name" value="NAD(P)-BINDING DOMAIN-CONTAINING PROTEIN"/>
    <property type="match status" value="1"/>
</dbReference>
<dbReference type="GO" id="GO:0005737">
    <property type="term" value="C:cytoplasm"/>
    <property type="evidence" value="ECO:0007669"/>
    <property type="project" value="TreeGrafter"/>
</dbReference>
<evidence type="ECO:0000313" key="2">
    <source>
        <dbReference type="EMBL" id="KAK5059678.1"/>
    </source>
</evidence>
<sequence length="336" mass="36205">MGKVFITGATGYIGGEVLHQVATLRPNVKISALNRDSAKASILRKAYPDIEIIPGDLDNTEVIENEAKGADVVLHLASTNHIGSARAILKGLSGPSRKHPGYWLQMSGATMVAAAEIKEGRYGEASDKSYDDFHDDESVRSLITANPTRAVDNLVIAQEDSVVRTALIAGPCIHGKGDGPVNQRSIQAPEIARLTLERKKGFRLGKGQNVWGNVHIHDLGRLFVALLDAALAGDSQVWNQNGLYFPENGKLSFGELYSAIAKEAVEQKFIETTDLDEITAAEANQMSTHAAAIWGTNAILTSSRAQAQLKWKPCGTALLDEIPDLIKSEAKRLGYA</sequence>
<organism evidence="2 3">
    <name type="scientific">Exophiala bonariae</name>
    <dbReference type="NCBI Taxonomy" id="1690606"/>
    <lineage>
        <taxon>Eukaryota</taxon>
        <taxon>Fungi</taxon>
        <taxon>Dikarya</taxon>
        <taxon>Ascomycota</taxon>
        <taxon>Pezizomycotina</taxon>
        <taxon>Eurotiomycetes</taxon>
        <taxon>Chaetothyriomycetidae</taxon>
        <taxon>Chaetothyriales</taxon>
        <taxon>Herpotrichiellaceae</taxon>
        <taxon>Exophiala</taxon>
    </lineage>
</organism>
<accession>A0AAV9NME5</accession>
<dbReference type="AlphaFoldDB" id="A0AAV9NME5"/>
<evidence type="ECO:0000313" key="3">
    <source>
        <dbReference type="Proteomes" id="UP001358417"/>
    </source>
</evidence>
<dbReference type="Proteomes" id="UP001358417">
    <property type="component" value="Unassembled WGS sequence"/>
</dbReference>
<dbReference type="GO" id="GO:0004029">
    <property type="term" value="F:aldehyde dehydrogenase (NAD+) activity"/>
    <property type="evidence" value="ECO:0007669"/>
    <property type="project" value="TreeGrafter"/>
</dbReference>
<dbReference type="InterPro" id="IPR051783">
    <property type="entry name" value="NAD(P)-dependent_oxidoreduct"/>
</dbReference>
<comment type="caution">
    <text evidence="2">The sequence shown here is derived from an EMBL/GenBank/DDBJ whole genome shotgun (WGS) entry which is preliminary data.</text>
</comment>
<dbReference type="InterPro" id="IPR008030">
    <property type="entry name" value="NmrA-like"/>
</dbReference>
<dbReference type="InterPro" id="IPR036291">
    <property type="entry name" value="NAD(P)-bd_dom_sf"/>
</dbReference>
<dbReference type="Pfam" id="PF05368">
    <property type="entry name" value="NmrA"/>
    <property type="match status" value="1"/>
</dbReference>
<dbReference type="SUPFAM" id="SSF51735">
    <property type="entry name" value="NAD(P)-binding Rossmann-fold domains"/>
    <property type="match status" value="1"/>
</dbReference>
<keyword evidence="3" id="KW-1185">Reference proteome</keyword>
<reference evidence="2 3" key="1">
    <citation type="submission" date="2023-08" db="EMBL/GenBank/DDBJ databases">
        <title>Black Yeasts Isolated from many extreme environments.</title>
        <authorList>
            <person name="Coleine C."/>
            <person name="Stajich J.E."/>
            <person name="Selbmann L."/>
        </authorList>
    </citation>
    <scope>NUCLEOTIDE SEQUENCE [LARGE SCALE GENOMIC DNA]</scope>
    <source>
        <strain evidence="2 3">CCFEE 5792</strain>
    </source>
</reference>
<dbReference type="GeneID" id="89977719"/>
<proteinExistence type="predicted"/>
<dbReference type="RefSeq" id="XP_064709499.1">
    <property type="nucleotide sequence ID" value="XM_064853100.1"/>
</dbReference>
<protein>
    <recommendedName>
        <fullName evidence="1">NmrA-like domain-containing protein</fullName>
    </recommendedName>
</protein>
<feature type="domain" description="NmrA-like" evidence="1">
    <location>
        <begin position="3"/>
        <end position="78"/>
    </location>
</feature>
<name>A0AAV9NME5_9EURO</name>
<evidence type="ECO:0000259" key="1">
    <source>
        <dbReference type="Pfam" id="PF05368"/>
    </source>
</evidence>
<dbReference type="Gene3D" id="3.40.50.720">
    <property type="entry name" value="NAD(P)-binding Rossmann-like Domain"/>
    <property type="match status" value="1"/>
</dbReference>
<dbReference type="PANTHER" id="PTHR48079">
    <property type="entry name" value="PROTEIN YEEZ"/>
    <property type="match status" value="1"/>
</dbReference>
<gene>
    <name evidence="2" type="ORF">LTR84_009561</name>
</gene>
<dbReference type="EMBL" id="JAVRRD010000004">
    <property type="protein sequence ID" value="KAK5059678.1"/>
    <property type="molecule type" value="Genomic_DNA"/>
</dbReference>